<dbReference type="OrthoDB" id="1821982at2"/>
<keyword evidence="1" id="KW-0472">Membrane</keyword>
<feature type="transmembrane region" description="Helical" evidence="1">
    <location>
        <begin position="193"/>
        <end position="223"/>
    </location>
</feature>
<feature type="transmembrane region" description="Helical" evidence="1">
    <location>
        <begin position="251"/>
        <end position="274"/>
    </location>
</feature>
<dbReference type="PANTHER" id="PTHR37305:SF1">
    <property type="entry name" value="MEMBRANE PROTEIN"/>
    <property type="match status" value="1"/>
</dbReference>
<proteinExistence type="predicted"/>
<feature type="transmembrane region" description="Helical" evidence="1">
    <location>
        <begin position="672"/>
        <end position="696"/>
    </location>
</feature>
<evidence type="ECO:0000313" key="3">
    <source>
        <dbReference type="Proteomes" id="UP000295325"/>
    </source>
</evidence>
<keyword evidence="3" id="KW-1185">Reference proteome</keyword>
<feature type="transmembrane region" description="Helical" evidence="1">
    <location>
        <begin position="585"/>
        <end position="605"/>
    </location>
</feature>
<dbReference type="Proteomes" id="UP000295325">
    <property type="component" value="Unassembled WGS sequence"/>
</dbReference>
<organism evidence="2 3">
    <name type="scientific">Fonticella tunisiensis</name>
    <dbReference type="NCBI Taxonomy" id="1096341"/>
    <lineage>
        <taxon>Bacteria</taxon>
        <taxon>Bacillati</taxon>
        <taxon>Bacillota</taxon>
        <taxon>Clostridia</taxon>
        <taxon>Eubacteriales</taxon>
        <taxon>Clostridiaceae</taxon>
        <taxon>Fonticella</taxon>
    </lineage>
</organism>
<feature type="transmembrane region" description="Helical" evidence="1">
    <location>
        <begin position="281"/>
        <end position="300"/>
    </location>
</feature>
<sequence length="757" mass="85656">MTGHSNEEKLEKLQARYDVLQVLTAIANIKDLTEKRNHEIAQHYLEEYRDKIPNYIKLYESGNYLTYSGDLYSERQIIGTVLNEVSSALNYDQYLRSIDERAAVLSGSSLFAKPGTFSYRNIKLTPAAFAPLKGNVLQADISNGVITDTQSHTTDIIAVLLIPLTCMSLIMPEKENGLYSLIKPTVKGQKQTIFTKISAAFLLCILIEALLYGTNFIIAGYLFGFGNTERLIQSVTGLIGCPFVFTDMQYFVVYLLTKLAAYFLTSLLILFLCVRLKKSSTVYAGASIIFGANFALYLSIDAQSQLSFFKRINLVPFLLVTPIYREYININFFSYPVNIIPVTWMTFGLSLLSLCVLTMVFFCRRTSNSSRQKTFAQFMASRIRLWNRYPVNLLGNELYKQLMENKVLIILLIFALIQGYSYSLMQYNPSLDEQFYKQYMKVLNGELTIEKMEYLKQEQEKFDKAAEGLRKLGENYAAGEINNAQYTVQSQYYQEILQKQKAFSRVKEQADYIIEQRKNSKNPYFIYDTGFGLLSTAGGNRMDLMSSIKICLVLIVCISSIFANEYSTGTIDLLHVCKNGRGKTFASKLLTGLIIMLILYFLTYFPDFYFILSNYGIGGMNAPACSLQNLSALPQNISVLQYFILIYTVRLFAAFIIMLFIIAVSLGIKNSFYTMATATAVAVIPIMICLFGSAAFEKIPFTSLLIANILFQGNSILIYNLCFSIPLSIFLLAISYRKFCGIHTATAKYHELSNISS</sequence>
<gene>
    <name evidence="2" type="ORF">EDD71_10835</name>
</gene>
<feature type="transmembrane region" description="Helical" evidence="1">
    <location>
        <begin position="342"/>
        <end position="363"/>
    </location>
</feature>
<reference evidence="2 3" key="1">
    <citation type="submission" date="2019-03" db="EMBL/GenBank/DDBJ databases">
        <title>Genomic Encyclopedia of Type Strains, Phase IV (KMG-IV): sequencing the most valuable type-strain genomes for metagenomic binning, comparative biology and taxonomic classification.</title>
        <authorList>
            <person name="Goeker M."/>
        </authorList>
    </citation>
    <scope>NUCLEOTIDE SEQUENCE [LARGE SCALE GENOMIC DNA]</scope>
    <source>
        <strain evidence="2 3">DSM 24455</strain>
    </source>
</reference>
<dbReference type="GO" id="GO:0005886">
    <property type="term" value="C:plasma membrane"/>
    <property type="evidence" value="ECO:0007669"/>
    <property type="project" value="UniProtKB-SubCell"/>
</dbReference>
<dbReference type="PANTHER" id="PTHR37305">
    <property type="entry name" value="INTEGRAL MEMBRANE PROTEIN-RELATED"/>
    <property type="match status" value="1"/>
</dbReference>
<name>A0A4R7KTC5_9CLOT</name>
<evidence type="ECO:0000256" key="1">
    <source>
        <dbReference type="SAM" id="Phobius"/>
    </source>
</evidence>
<feature type="transmembrane region" description="Helical" evidence="1">
    <location>
        <begin position="407"/>
        <end position="425"/>
    </location>
</feature>
<feature type="transmembrane region" description="Helical" evidence="1">
    <location>
        <begin position="716"/>
        <end position="734"/>
    </location>
</feature>
<feature type="transmembrane region" description="Helical" evidence="1">
    <location>
        <begin position="639"/>
        <end position="665"/>
    </location>
</feature>
<dbReference type="RefSeq" id="WP_133627881.1">
    <property type="nucleotide sequence ID" value="NZ_SOAZ01000008.1"/>
</dbReference>
<dbReference type="EMBL" id="SOAZ01000008">
    <property type="protein sequence ID" value="TDT61138.1"/>
    <property type="molecule type" value="Genomic_DNA"/>
</dbReference>
<evidence type="ECO:0008006" key="4">
    <source>
        <dbReference type="Google" id="ProtNLM"/>
    </source>
</evidence>
<protein>
    <recommendedName>
        <fullName evidence="4">ABC-2 family transporter</fullName>
    </recommendedName>
</protein>
<evidence type="ECO:0000313" key="2">
    <source>
        <dbReference type="EMBL" id="TDT61138.1"/>
    </source>
</evidence>
<keyword evidence="1" id="KW-1133">Transmembrane helix</keyword>
<comment type="caution">
    <text evidence="2">The sequence shown here is derived from an EMBL/GenBank/DDBJ whole genome shotgun (WGS) entry which is preliminary data.</text>
</comment>
<feature type="transmembrane region" description="Helical" evidence="1">
    <location>
        <begin position="544"/>
        <end position="564"/>
    </location>
</feature>
<accession>A0A4R7KTC5</accession>
<keyword evidence="1" id="KW-0812">Transmembrane</keyword>
<dbReference type="GO" id="GO:0140359">
    <property type="term" value="F:ABC-type transporter activity"/>
    <property type="evidence" value="ECO:0007669"/>
    <property type="project" value="InterPro"/>
</dbReference>
<dbReference type="AlphaFoldDB" id="A0A4R7KTC5"/>